<comment type="similarity">
    <text evidence="1">Belongs to the LOR family.</text>
</comment>
<dbReference type="InterPro" id="IPR007612">
    <property type="entry name" value="LOR"/>
</dbReference>
<evidence type="ECO:0000313" key="3">
    <source>
        <dbReference type="EMBL" id="CAK7918322.1"/>
    </source>
</evidence>
<dbReference type="Gene3D" id="2.40.160.200">
    <property type="entry name" value="LURP1-related"/>
    <property type="match status" value="1"/>
</dbReference>
<name>A0AAV1TE82_9STRA</name>
<feature type="transmembrane region" description="Helical" evidence="2">
    <location>
        <begin position="189"/>
        <end position="209"/>
    </location>
</feature>
<reference evidence="3" key="1">
    <citation type="submission" date="2024-01" db="EMBL/GenBank/DDBJ databases">
        <authorList>
            <person name="Webb A."/>
        </authorList>
    </citation>
    <scope>NUCLEOTIDE SEQUENCE</scope>
    <source>
        <strain evidence="3">Pm1</strain>
    </source>
</reference>
<dbReference type="Pfam" id="PF04525">
    <property type="entry name" value="LOR"/>
    <property type="match status" value="1"/>
</dbReference>
<dbReference type="InterPro" id="IPR038595">
    <property type="entry name" value="LOR_sf"/>
</dbReference>
<gene>
    <name evidence="3" type="ORF">PM001_LOCUS5770</name>
</gene>
<evidence type="ECO:0000313" key="4">
    <source>
        <dbReference type="Proteomes" id="UP001162060"/>
    </source>
</evidence>
<keyword evidence="2" id="KW-0812">Transmembrane</keyword>
<evidence type="ECO:0000256" key="2">
    <source>
        <dbReference type="SAM" id="Phobius"/>
    </source>
</evidence>
<organism evidence="3 4">
    <name type="scientific">Peronospora matthiolae</name>
    <dbReference type="NCBI Taxonomy" id="2874970"/>
    <lineage>
        <taxon>Eukaryota</taxon>
        <taxon>Sar</taxon>
        <taxon>Stramenopiles</taxon>
        <taxon>Oomycota</taxon>
        <taxon>Peronosporomycetes</taxon>
        <taxon>Peronosporales</taxon>
        <taxon>Peronosporaceae</taxon>
        <taxon>Peronospora</taxon>
    </lineage>
</organism>
<dbReference type="AlphaFoldDB" id="A0AAV1TE82"/>
<dbReference type="InterPro" id="IPR025659">
    <property type="entry name" value="Tubby-like_C"/>
</dbReference>
<comment type="caution">
    <text evidence="3">The sequence shown here is derived from an EMBL/GenBank/DDBJ whole genome shotgun (WGS) entry which is preliminary data.</text>
</comment>
<keyword evidence="2" id="KW-1133">Transmembrane helix</keyword>
<sequence>MGCASSSSSAIPKLPDAYQLALVGADSWAPVVTTLRLRDRFWDPPTGEDFVVCDTEWSHALFRIRGTTSAMKTLRDPRCNPLVHIKRELTASVPTYNVFDAKGSAAKLFSIKARPDLNVDFQHPISGQKCRIGLTGNWAKRQASIWMEQGRHGSRVTIGRVFRYFGSPGSAAATTCSSSLSNGQLNTHYFLVVMGGVDMALMVLICIALEQADSEKW</sequence>
<evidence type="ECO:0008006" key="5">
    <source>
        <dbReference type="Google" id="ProtNLM"/>
    </source>
</evidence>
<keyword evidence="2" id="KW-0472">Membrane</keyword>
<dbReference type="SUPFAM" id="SSF54518">
    <property type="entry name" value="Tubby C-terminal domain-like"/>
    <property type="match status" value="1"/>
</dbReference>
<accession>A0AAV1TE82</accession>
<proteinExistence type="inferred from homology"/>
<evidence type="ECO:0000256" key="1">
    <source>
        <dbReference type="ARBA" id="ARBA00005437"/>
    </source>
</evidence>
<dbReference type="Proteomes" id="UP001162060">
    <property type="component" value="Unassembled WGS sequence"/>
</dbReference>
<dbReference type="EMBL" id="CAKLBY020000047">
    <property type="protein sequence ID" value="CAK7918322.1"/>
    <property type="molecule type" value="Genomic_DNA"/>
</dbReference>
<protein>
    <recommendedName>
        <fullName evidence="5">Tubby C-terminal-like domain</fullName>
    </recommendedName>
</protein>